<proteinExistence type="predicted"/>
<accession>A0ABW1YCZ8</accession>
<dbReference type="Proteomes" id="UP001596297">
    <property type="component" value="Unassembled WGS sequence"/>
</dbReference>
<keyword evidence="2" id="KW-1185">Reference proteome</keyword>
<dbReference type="RefSeq" id="WP_380082328.1">
    <property type="nucleotide sequence ID" value="NZ_JBHSWD010000001.1"/>
</dbReference>
<protein>
    <submittedName>
        <fullName evidence="1">Uncharacterized protein</fullName>
    </submittedName>
</protein>
<gene>
    <name evidence="1" type="ORF">ACFP81_04385</name>
</gene>
<reference evidence="2" key="1">
    <citation type="journal article" date="2019" name="Int. J. Syst. Evol. Microbiol.">
        <title>The Global Catalogue of Microorganisms (GCM) 10K type strain sequencing project: providing services to taxonomists for standard genome sequencing and annotation.</title>
        <authorList>
            <consortium name="The Broad Institute Genomics Platform"/>
            <consortium name="The Broad Institute Genome Sequencing Center for Infectious Disease"/>
            <person name="Wu L."/>
            <person name="Ma J."/>
        </authorList>
    </citation>
    <scope>NUCLEOTIDE SEQUENCE [LARGE SCALE GENOMIC DNA]</scope>
    <source>
        <strain evidence="2">CGMCC 1.15772</strain>
    </source>
</reference>
<evidence type="ECO:0000313" key="1">
    <source>
        <dbReference type="EMBL" id="MFC6591327.1"/>
    </source>
</evidence>
<dbReference type="EMBL" id="JBHSWD010000001">
    <property type="protein sequence ID" value="MFC6591327.1"/>
    <property type="molecule type" value="Genomic_DNA"/>
</dbReference>
<dbReference type="SUPFAM" id="SSF53098">
    <property type="entry name" value="Ribonuclease H-like"/>
    <property type="match status" value="1"/>
</dbReference>
<dbReference type="InterPro" id="IPR012337">
    <property type="entry name" value="RNaseH-like_sf"/>
</dbReference>
<comment type="caution">
    <text evidence="1">The sequence shown here is derived from an EMBL/GenBank/DDBJ whole genome shotgun (WGS) entry which is preliminary data.</text>
</comment>
<evidence type="ECO:0000313" key="2">
    <source>
        <dbReference type="Proteomes" id="UP001596297"/>
    </source>
</evidence>
<organism evidence="1 2">
    <name type="scientific">Deinococcus lacus</name>
    <dbReference type="NCBI Taxonomy" id="392561"/>
    <lineage>
        <taxon>Bacteria</taxon>
        <taxon>Thermotogati</taxon>
        <taxon>Deinococcota</taxon>
        <taxon>Deinococci</taxon>
        <taxon>Deinococcales</taxon>
        <taxon>Deinococcaceae</taxon>
        <taxon>Deinococcus</taxon>
    </lineage>
</organism>
<name>A0ABW1YCZ8_9DEIO</name>
<sequence length="131" mass="14065">MRIRLDPWPVDTANAQLTLTPFKGRVFDVEGPWQAVAPGPLPAALSRVLVVDGRPRMEARLLLEGDGSDLSVAGFGAYAVGAVDLCPHGTRQAEFYGVEARRFLAYSGSMALPPEELTPAIPRRAGCCTSR</sequence>